<dbReference type="SUPFAM" id="SSF48371">
    <property type="entry name" value="ARM repeat"/>
    <property type="match status" value="1"/>
</dbReference>
<keyword evidence="6 8" id="KW-1133">Transmembrane helix</keyword>
<feature type="transmembrane region" description="Helical" evidence="8">
    <location>
        <begin position="83"/>
        <end position="107"/>
    </location>
</feature>
<evidence type="ECO:0000256" key="8">
    <source>
        <dbReference type="RuleBase" id="RU363121"/>
    </source>
</evidence>
<dbReference type="EMBL" id="JAATJH010000013">
    <property type="protein sequence ID" value="NJC28469.1"/>
    <property type="molecule type" value="Genomic_DNA"/>
</dbReference>
<gene>
    <name evidence="9" type="ORF">GGR27_003994</name>
</gene>
<evidence type="ECO:0000256" key="5">
    <source>
        <dbReference type="ARBA" id="ARBA00022840"/>
    </source>
</evidence>
<reference evidence="9 10" key="1">
    <citation type="submission" date="2020-03" db="EMBL/GenBank/DDBJ databases">
        <title>Genomic Encyclopedia of Type Strains, Phase IV (KMG-IV): sequencing the most valuable type-strain genomes for metagenomic binning, comparative biology and taxonomic classification.</title>
        <authorList>
            <person name="Goeker M."/>
        </authorList>
    </citation>
    <scope>NUCLEOTIDE SEQUENCE [LARGE SCALE GENOMIC DNA]</scope>
    <source>
        <strain evidence="9 10">DSM 105096</strain>
    </source>
</reference>
<dbReference type="InterPro" id="IPR036259">
    <property type="entry name" value="MFS_trans_sf"/>
</dbReference>
<keyword evidence="5 8" id="KW-0067">ATP-binding</keyword>
<dbReference type="InterPro" id="IPR004667">
    <property type="entry name" value="ADP_ATP_car_bac_type"/>
</dbReference>
<keyword evidence="7 8" id="KW-0472">Membrane</keyword>
<feature type="transmembrane region" description="Helical" evidence="8">
    <location>
        <begin position="25"/>
        <end position="44"/>
    </location>
</feature>
<name>A0ABX0XI13_9BACT</name>
<dbReference type="PANTHER" id="PTHR43596:SF1">
    <property type="entry name" value="ADP,ATP CARRIER PROTEIN"/>
    <property type="match status" value="1"/>
</dbReference>
<feature type="transmembrane region" description="Helical" evidence="8">
    <location>
        <begin position="148"/>
        <end position="169"/>
    </location>
</feature>
<comment type="subcellular location">
    <subcellularLocation>
        <location evidence="1 8">Membrane</location>
        <topology evidence="1 8">Multi-pass membrane protein</topology>
    </subcellularLocation>
</comment>
<dbReference type="Gene3D" id="1.25.10.10">
    <property type="entry name" value="Leucine-rich Repeat Variant"/>
    <property type="match status" value="1"/>
</dbReference>
<evidence type="ECO:0000256" key="6">
    <source>
        <dbReference type="ARBA" id="ARBA00022989"/>
    </source>
</evidence>
<feature type="transmembrane region" description="Helical" evidence="8">
    <location>
        <begin position="203"/>
        <end position="221"/>
    </location>
</feature>
<accession>A0ABX0XI13</accession>
<dbReference type="RefSeq" id="WP_168040520.1">
    <property type="nucleotide sequence ID" value="NZ_JAATJH010000013.1"/>
</dbReference>
<evidence type="ECO:0000313" key="10">
    <source>
        <dbReference type="Proteomes" id="UP000770785"/>
    </source>
</evidence>
<evidence type="ECO:0000256" key="1">
    <source>
        <dbReference type="ARBA" id="ARBA00004141"/>
    </source>
</evidence>
<sequence length="914" mass="102649">MIIAVLLITKPVGSAIFVSRFGPDALPYAYILTAVAAAIISTGYSQAVKYFSILRVNLWSLGICITALLGCVLLIPLRNTEDFVAVALYIWVALFGVLAASQFWTMASMVFDIRQAKRLFGPIGAGAIAGGIAGGYLASLFAETVGTRVLLIIAALMLIPVILISLFVWRRYIQRVPGRRSVKVAPTEPLSERPHQLILRSRHLMLLCGIIALSVITAKLVDYQFSALASARYADPARLTAFFGFWFSTFNVIGLLIQLLLTQRVLQRLGVSGALMFLPAGLGLGAFVMLFIPTLGTVIFSRCVDGSLKQSLHRAGVEMLYLPVNLRIKNRIKTYIDVLIDSAAGGLSGFLLLFLIDYAGASPGQISILVLVLSLAWFASVLAVREEYLDAFRNQLAHLRPKRSKRKLNTRHEEVMQGFLKVLEEGDHSADAKRLLYVLERTEKMQENIFLKPTERLLFHKDPNVRARALHNLSYRGKNDIFDLVVFMLDDRELVVKKAALEYLINNHLESAVEVIQQQLNHEDPEIAGLALIDLLIETNGNEVLRRRWHLHEVFAERVAALDKMPGDLAFKWRLHLLVAAGRSGTNLGNRFIAKELRSPNEEVIKVAIIAAGETLAERWLLPLIDFLSEAPYRKHAMTALTQYGSKLVRILPRYLRDGVIDIEDLRRLPAVIEGIRGEQTVSLLFSMMEKFFPADLELRLEVLRSLNALRRDFPELPMPRKKITKYIRKESSRYQHVLDLLGNQLAMAKTLGDDITKGREALIKLLQKRREGNLDRMFRLLGLFYAPADIIPIYRGLKTATPPERVSALEFLDTLLDNSLKQSIMPLVEYEVRSRVETVVTTGLSEAELRVMQNLYFSTTLKGTDQKLKAAVLFLLCFRPEDDLESLVRMATKSSNPRVKKMAEQALGRLVEV</sequence>
<keyword evidence="3 8" id="KW-0812">Transmembrane</keyword>
<feature type="transmembrane region" description="Helical" evidence="8">
    <location>
        <begin position="241"/>
        <end position="261"/>
    </location>
</feature>
<dbReference type="Pfam" id="PF03219">
    <property type="entry name" value="TLC"/>
    <property type="match status" value="1"/>
</dbReference>
<evidence type="ECO:0000256" key="2">
    <source>
        <dbReference type="ARBA" id="ARBA00022448"/>
    </source>
</evidence>
<feature type="transmembrane region" description="Helical" evidence="8">
    <location>
        <begin position="335"/>
        <end position="356"/>
    </location>
</feature>
<dbReference type="SUPFAM" id="SSF103473">
    <property type="entry name" value="MFS general substrate transporter"/>
    <property type="match status" value="1"/>
</dbReference>
<feature type="transmembrane region" description="Helical" evidence="8">
    <location>
        <begin position="273"/>
        <end position="292"/>
    </location>
</feature>
<proteinExistence type="inferred from homology"/>
<dbReference type="PANTHER" id="PTHR43596">
    <property type="entry name" value="ADP,ATP CARRIER PROTEIN"/>
    <property type="match status" value="1"/>
</dbReference>
<dbReference type="InterPro" id="IPR016024">
    <property type="entry name" value="ARM-type_fold"/>
</dbReference>
<protein>
    <recommendedName>
        <fullName evidence="8">ADP,ATP carrier protein</fullName>
    </recommendedName>
</protein>
<feature type="transmembrane region" description="Helical" evidence="8">
    <location>
        <begin position="119"/>
        <end position="142"/>
    </location>
</feature>
<keyword evidence="10" id="KW-1185">Reference proteome</keyword>
<comment type="similarity">
    <text evidence="8">Belongs to the ADP/ATP translocase tlc family.</text>
</comment>
<evidence type="ECO:0000256" key="3">
    <source>
        <dbReference type="ARBA" id="ARBA00022692"/>
    </source>
</evidence>
<evidence type="ECO:0000256" key="4">
    <source>
        <dbReference type="ARBA" id="ARBA00022741"/>
    </source>
</evidence>
<keyword evidence="2 8" id="KW-0813">Transport</keyword>
<evidence type="ECO:0000256" key="7">
    <source>
        <dbReference type="ARBA" id="ARBA00023136"/>
    </source>
</evidence>
<feature type="transmembrane region" description="Helical" evidence="8">
    <location>
        <begin position="56"/>
        <end position="77"/>
    </location>
</feature>
<evidence type="ECO:0000313" key="9">
    <source>
        <dbReference type="EMBL" id="NJC28469.1"/>
    </source>
</evidence>
<comment type="caution">
    <text evidence="9">The sequence shown here is derived from an EMBL/GenBank/DDBJ whole genome shotgun (WGS) entry which is preliminary data.</text>
</comment>
<keyword evidence="4 8" id="KW-0547">Nucleotide-binding</keyword>
<feature type="transmembrane region" description="Helical" evidence="8">
    <location>
        <begin position="362"/>
        <end position="384"/>
    </location>
</feature>
<organism evidence="9 10">
    <name type="scientific">Neolewinella antarctica</name>
    <dbReference type="NCBI Taxonomy" id="442734"/>
    <lineage>
        <taxon>Bacteria</taxon>
        <taxon>Pseudomonadati</taxon>
        <taxon>Bacteroidota</taxon>
        <taxon>Saprospiria</taxon>
        <taxon>Saprospirales</taxon>
        <taxon>Lewinellaceae</taxon>
        <taxon>Neolewinella</taxon>
    </lineage>
</organism>
<dbReference type="Proteomes" id="UP000770785">
    <property type="component" value="Unassembled WGS sequence"/>
</dbReference>
<dbReference type="InterPro" id="IPR011989">
    <property type="entry name" value="ARM-like"/>
</dbReference>